<evidence type="ECO:0000256" key="1">
    <source>
        <dbReference type="SAM" id="Phobius"/>
    </source>
</evidence>
<dbReference type="AlphaFoldDB" id="A0A6N2R4P6"/>
<name>A0A6N2R4P6_9BACE</name>
<reference evidence="2" key="1">
    <citation type="submission" date="2019-11" db="EMBL/GenBank/DDBJ databases">
        <authorList>
            <person name="Feng L."/>
        </authorList>
    </citation>
    <scope>NUCLEOTIDE SEQUENCE</scope>
    <source>
        <strain evidence="2">BfaecisLFYP10</strain>
    </source>
</reference>
<sequence length="92" mass="10847">MGIFSYNKHLNFKENMWKLKLKVCLINFLAYSLCTFLLYLCFQRQALYRRDFGFTAIGYMYKQKGENSGFSPSIVSLPDPLSCKMNYSTKNR</sequence>
<dbReference type="EMBL" id="CACRSZ010000004">
    <property type="protein sequence ID" value="VYS75674.1"/>
    <property type="molecule type" value="Genomic_DNA"/>
</dbReference>
<evidence type="ECO:0000313" key="2">
    <source>
        <dbReference type="EMBL" id="VYS75674.1"/>
    </source>
</evidence>
<proteinExistence type="predicted"/>
<keyword evidence="1" id="KW-0812">Transmembrane</keyword>
<protein>
    <recommendedName>
        <fullName evidence="3">Transmembrane protein</fullName>
    </recommendedName>
</protein>
<keyword evidence="1" id="KW-1133">Transmembrane helix</keyword>
<gene>
    <name evidence="2" type="ORF">BFLFYP10_05087</name>
</gene>
<organism evidence="2">
    <name type="scientific">Bacteroides faecis</name>
    <dbReference type="NCBI Taxonomy" id="674529"/>
    <lineage>
        <taxon>Bacteria</taxon>
        <taxon>Pseudomonadati</taxon>
        <taxon>Bacteroidota</taxon>
        <taxon>Bacteroidia</taxon>
        <taxon>Bacteroidales</taxon>
        <taxon>Bacteroidaceae</taxon>
        <taxon>Bacteroides</taxon>
    </lineage>
</organism>
<accession>A0A6N2R4P6</accession>
<feature type="transmembrane region" description="Helical" evidence="1">
    <location>
        <begin position="20"/>
        <end position="42"/>
    </location>
</feature>
<evidence type="ECO:0008006" key="3">
    <source>
        <dbReference type="Google" id="ProtNLM"/>
    </source>
</evidence>
<keyword evidence="1" id="KW-0472">Membrane</keyword>